<protein>
    <recommendedName>
        <fullName evidence="5">Centrosomal protein of 162 kDa</fullName>
    </recommendedName>
</protein>
<proteinExistence type="predicted"/>
<evidence type="ECO:0000313" key="3">
    <source>
        <dbReference type="EMBL" id="CAK0797902.1"/>
    </source>
</evidence>
<feature type="region of interest" description="Disordered" evidence="2">
    <location>
        <begin position="37"/>
        <end position="63"/>
    </location>
</feature>
<feature type="non-terminal residue" evidence="3">
    <location>
        <position position="1"/>
    </location>
</feature>
<evidence type="ECO:0000256" key="1">
    <source>
        <dbReference type="SAM" id="Coils"/>
    </source>
</evidence>
<feature type="compositionally biased region" description="Basic and acidic residues" evidence="2">
    <location>
        <begin position="352"/>
        <end position="388"/>
    </location>
</feature>
<evidence type="ECO:0008006" key="5">
    <source>
        <dbReference type="Google" id="ProtNLM"/>
    </source>
</evidence>
<keyword evidence="4" id="KW-1185">Reference proteome</keyword>
<accession>A0ABN9PX84</accession>
<organism evidence="3 4">
    <name type="scientific">Prorocentrum cordatum</name>
    <dbReference type="NCBI Taxonomy" id="2364126"/>
    <lineage>
        <taxon>Eukaryota</taxon>
        <taxon>Sar</taxon>
        <taxon>Alveolata</taxon>
        <taxon>Dinophyceae</taxon>
        <taxon>Prorocentrales</taxon>
        <taxon>Prorocentraceae</taxon>
        <taxon>Prorocentrum</taxon>
    </lineage>
</organism>
<keyword evidence="1" id="KW-0175">Coiled coil</keyword>
<feature type="coiled-coil region" evidence="1">
    <location>
        <begin position="645"/>
        <end position="676"/>
    </location>
</feature>
<reference evidence="3" key="1">
    <citation type="submission" date="2023-10" db="EMBL/GenBank/DDBJ databases">
        <authorList>
            <person name="Chen Y."/>
            <person name="Shah S."/>
            <person name="Dougan E. K."/>
            <person name="Thang M."/>
            <person name="Chan C."/>
        </authorList>
    </citation>
    <scope>NUCLEOTIDE SEQUENCE [LARGE SCALE GENOMIC DNA]</scope>
</reference>
<comment type="caution">
    <text evidence="3">The sequence shown here is derived from an EMBL/GenBank/DDBJ whole genome shotgun (WGS) entry which is preliminary data.</text>
</comment>
<dbReference type="Proteomes" id="UP001189429">
    <property type="component" value="Unassembled WGS sequence"/>
</dbReference>
<name>A0ABN9PX84_9DINO</name>
<feature type="coiled-coil region" evidence="1">
    <location>
        <begin position="228"/>
        <end position="290"/>
    </location>
</feature>
<evidence type="ECO:0000256" key="2">
    <source>
        <dbReference type="SAM" id="MobiDB-lite"/>
    </source>
</evidence>
<feature type="region of interest" description="Disordered" evidence="2">
    <location>
        <begin position="350"/>
        <end position="391"/>
    </location>
</feature>
<feature type="compositionally biased region" description="Low complexity" evidence="2">
    <location>
        <begin position="931"/>
        <end position="947"/>
    </location>
</feature>
<sequence>GGGAEGAWRAEVMLLEARLDAQLNELRAQVAEVRAATRALQEPPRPAATPPGTAQGTPSSDDAALARLEEAVREHREELRGLREQQAGATPSAQDLAALEGRLRSETTAALEAVLARHADDLAMAPTMSRKPSVNPGLGLPADVADLSGRVAGLGEKMEERCAKEERLEKQLLELRRSVQDLSAITPTTGHSGGASTATVAELGGRVEAMREAFAERHLAERALGQQVSEMRRRSEELEGKVAALALEREGHSSGQSAVERLQQDLDGRFLTLKCERQELESRLSAMQREQQDWGSRLSALQRELQSERAAASEREPQQAQALKGLQERLAAQVAALDERLAAELRGLQARDGSRDEEARERGAALERRISSSEDRLDEAEAGRRSQEARLAQAERQLAELDARAGELGRAAEEEARERAAALARHREEAEECVLAATGRLEQGLREEGQRLAALEAATAELPGLRGAVAGLERGAGDCAESVAREQTQRAADTQELRHLIEAITAAELRERVERLEAARLETVKAFEAAAVAATAPSSPAARSSSGAAAAEEVAELRRAVCELREDWQRQAQGLREEQKERFLQVAGICGVVEGVGAAAAATLARAERKMASAAPQADSPAKLCEELPSQANSRLISELKEQLQSDASLAIATLKKEIKQAKADLSERVWKLERVRDRPAAIEPDDGSSADGELQSRFECLESETKRTNDLLMAFLRSTDQQQSEAMATTIPGTHAITPARLQAAPTQRAAAPEPIVGEASGLAKGAFSGAARATAASTTAAAAAVAPQATTVTSLRSANAVPAPACQVTSTRIANTAPPVRAQGGVAPAPAAVSQAGSALAPVTSAARLVRASSASQVTARSIQGAPEPTAAALRATARPTAAAPRAIGPSAKAHAGAPAEAPLDPAQTSTPQRGLPWPAAATAPGQDGQARGAPPAAKPAGCAPITDRRPSLQQQPRSHVARSAAAAQPPMATATAATCAGAVPLQQVGPHPAQRSAAAAELPAATAAAAFAGAAPLQQRAAR</sequence>
<feature type="region of interest" description="Disordered" evidence="2">
    <location>
        <begin position="859"/>
        <end position="972"/>
    </location>
</feature>
<evidence type="ECO:0000313" key="4">
    <source>
        <dbReference type="Proteomes" id="UP001189429"/>
    </source>
</evidence>
<dbReference type="EMBL" id="CAUYUJ010001839">
    <property type="protein sequence ID" value="CAK0797902.1"/>
    <property type="molecule type" value="Genomic_DNA"/>
</dbReference>
<gene>
    <name evidence="3" type="ORF">PCOR1329_LOCUS6833</name>
</gene>
<feature type="compositionally biased region" description="Low complexity" evidence="2">
    <location>
        <begin position="50"/>
        <end position="63"/>
    </location>
</feature>
<feature type="compositionally biased region" description="Low complexity" evidence="2">
    <location>
        <begin position="868"/>
        <end position="905"/>
    </location>
</feature>